<dbReference type="PIR" id="S72827">
    <property type="entry name" value="S72827"/>
</dbReference>
<dbReference type="AlphaFoldDB" id="Q49732"/>
<protein>
    <submittedName>
        <fullName evidence="1">U1620n</fullName>
    </submittedName>
</protein>
<proteinExistence type="predicted"/>
<organism evidence="1">
    <name type="scientific">Mycobacterium leprae</name>
    <dbReference type="NCBI Taxonomy" id="1769"/>
    <lineage>
        <taxon>Bacteria</taxon>
        <taxon>Bacillati</taxon>
        <taxon>Actinomycetota</taxon>
        <taxon>Actinomycetes</taxon>
        <taxon>Mycobacteriales</taxon>
        <taxon>Mycobacteriaceae</taxon>
        <taxon>Mycobacterium</taxon>
    </lineage>
</organism>
<reference evidence="1" key="2">
    <citation type="submission" date="1994-03" db="EMBL/GenBank/DDBJ databases">
        <authorList>
            <person name="Robison K."/>
        </authorList>
    </citation>
    <scope>NUCLEOTIDE SEQUENCE</scope>
</reference>
<evidence type="ECO:0000313" key="1">
    <source>
        <dbReference type="EMBL" id="AAC43236.1"/>
    </source>
</evidence>
<sequence length="63" mass="6951">MDHRRSLSCRDKGEEQEPDRCVVWPRYGPGIWDAESLIRGPRWSSRVWGSVGATAGGTGFSGS</sequence>
<reference evidence="1" key="1">
    <citation type="submission" date="1994-01" db="EMBL/GenBank/DDBJ databases">
        <authorList>
            <person name="Smith D.R."/>
        </authorList>
    </citation>
    <scope>NUCLEOTIDE SEQUENCE</scope>
</reference>
<name>Q49732_MYCLR</name>
<accession>Q49732</accession>
<dbReference type="EMBL" id="U00015">
    <property type="protein sequence ID" value="AAC43236.1"/>
    <property type="molecule type" value="Genomic_DNA"/>
</dbReference>